<feature type="compositionally biased region" description="Basic and acidic residues" evidence="1">
    <location>
        <begin position="22"/>
        <end position="35"/>
    </location>
</feature>
<protein>
    <submittedName>
        <fullName evidence="2">Uncharacterized protein</fullName>
    </submittedName>
</protein>
<evidence type="ECO:0000313" key="3">
    <source>
        <dbReference type="Proteomes" id="UP001152533"/>
    </source>
</evidence>
<keyword evidence="3" id="KW-1185">Reference proteome</keyword>
<sequence>MRSLTSANTPAGCNNLSTASEDLTKNKPKKPDPSRLHRNIRPSSLSPATRNPALSSAASTAASSRASSPALLSPTSTPLRPVSPAPASAGRKPTVAQIRARTTNNPASTPTRRSVSGSGIGSTGTTTNTTTNTPYSRPKTAAAAGTSAATATRTAATGPPTATGPRPRITATTTRSRSTVTVTTIGAGTTKTSNSHSTTTTATANPTAAAAAAATATAAAAAAANPNPNPNTTSSSQSPPATASNTTTTTTTTTTTDADDAGTTAETPATSPQDSASARRQQPALSSSLRSPLRNRDQNVLNPSSRPANAARAKPSPTPSPTSSSAPASASASASASPTPTTMPPYDKGGSTTTRQPGMPSLTAKGMNRAPLTPKVAAKPASVVTPLGRRRNDNTNNSTQHPTLHATAGGGAKDDLTSPAPFLGNNITPRSGPRQNRVDSNNSTPNGTPNPDRTNDWDHQPTFQAEPVRRQVVTFSPVPSSAGNRHDADSKFFYASDAKPSAPAPQPKQPAAAPAAPQRASTFLYANGSAVDKNRPTSAGVGFTPMLAPSLAPSLSPTLAPTPEPPQSKFFYANGAPNLAPGFRPSSAASGTGPTIAESRKKARNSAGSASGLSLASRPMSPNKPIQAPAAPPLVKSNSQPQTRTQMTSPPPLAPSMHKRKISMDAVSQVASHVNSRPASHVGSDAAPTDAMIMSQFMASQSPSPSGVSSPTMASFFPNQPITIASILQAADELSESEGEEEGEDDDDDDSRDLEELHSPTRSNHGDPLNDMVKHARRERKVQDLEITNASLEAINRSLERQLRKQTAELRRYKRLSRSGRLSSAPTAPPAEEPSEPTTGLGIEGVLDLSDLSEEEEVEAGGEGGAEGEGDLEDLEDSMFESSELDETDSAKSDPERDTRRRKRDEKRLQLDLTKHRELLVDSQKINQSIKKCLNWTEELIKEGKKALEYKVQPSEVKLPPRVLQPAYLRDNEDEESRKDGASAPSSPVDSPRSLTPNWSKEPQDRDSGIELPTEGS</sequence>
<feature type="compositionally biased region" description="Polar residues" evidence="1">
    <location>
        <begin position="669"/>
        <end position="678"/>
    </location>
</feature>
<feature type="region of interest" description="Disordered" evidence="1">
    <location>
        <begin position="731"/>
        <end position="777"/>
    </location>
</feature>
<feature type="region of interest" description="Disordered" evidence="1">
    <location>
        <begin position="809"/>
        <end position="924"/>
    </location>
</feature>
<gene>
    <name evidence="2" type="ORF">CGXH109_LOCUS139018</name>
</gene>
<feature type="compositionally biased region" description="Acidic residues" evidence="1">
    <location>
        <begin position="733"/>
        <end position="753"/>
    </location>
</feature>
<dbReference type="PANTHER" id="PTHR38701">
    <property type="entry name" value="CHROMOSOME 8, WHOLE GENOME SHOTGUN SEQUENCE"/>
    <property type="match status" value="1"/>
</dbReference>
<feature type="compositionally biased region" description="Low complexity" evidence="1">
    <location>
        <begin position="310"/>
        <end position="340"/>
    </location>
</feature>
<dbReference type="Proteomes" id="UP001152533">
    <property type="component" value="Unassembled WGS sequence"/>
</dbReference>
<dbReference type="EMBL" id="CAMGZC010002191">
    <property type="protein sequence ID" value="CAI0654531.1"/>
    <property type="molecule type" value="Genomic_DNA"/>
</dbReference>
<feature type="compositionally biased region" description="Basic and acidic residues" evidence="1">
    <location>
        <begin position="906"/>
        <end position="920"/>
    </location>
</feature>
<accession>A0A9W4S7W1</accession>
<feature type="region of interest" description="Disordered" evidence="1">
    <location>
        <begin position="953"/>
        <end position="1017"/>
    </location>
</feature>
<feature type="compositionally biased region" description="Low complexity" evidence="1">
    <location>
        <begin position="509"/>
        <end position="519"/>
    </location>
</feature>
<feature type="compositionally biased region" description="Acidic residues" evidence="1">
    <location>
        <begin position="851"/>
        <end position="888"/>
    </location>
</feature>
<feature type="compositionally biased region" description="Low complexity" evidence="1">
    <location>
        <begin position="440"/>
        <end position="451"/>
    </location>
</feature>
<feature type="compositionally biased region" description="Polar residues" evidence="1">
    <location>
        <begin position="298"/>
        <end position="307"/>
    </location>
</feature>
<feature type="compositionally biased region" description="Polar residues" evidence="1">
    <location>
        <begin position="984"/>
        <end position="1001"/>
    </location>
</feature>
<feature type="region of interest" description="Disordered" evidence="1">
    <location>
        <begin position="1"/>
        <end position="471"/>
    </location>
</feature>
<dbReference type="AlphaFoldDB" id="A0A9W4S7W1"/>
<feature type="region of interest" description="Disordered" evidence="1">
    <location>
        <begin position="554"/>
        <end position="686"/>
    </location>
</feature>
<feature type="compositionally biased region" description="Low complexity" evidence="1">
    <location>
        <begin position="111"/>
        <end position="133"/>
    </location>
</feature>
<feature type="compositionally biased region" description="Low complexity" evidence="1">
    <location>
        <begin position="140"/>
        <end position="270"/>
    </location>
</feature>
<dbReference type="PANTHER" id="PTHR38701:SF1">
    <property type="entry name" value="UP-REGULATED DURING SEPTATION PROTEIN 1 DOMAIN-CONTAINING PROTEIN"/>
    <property type="match status" value="1"/>
</dbReference>
<feature type="compositionally biased region" description="Low complexity" evidence="1">
    <location>
        <begin position="279"/>
        <end position="292"/>
    </location>
</feature>
<feature type="compositionally biased region" description="Polar residues" evidence="1">
    <location>
        <begin position="100"/>
        <end position="110"/>
    </location>
</feature>
<feature type="compositionally biased region" description="Polar residues" evidence="1">
    <location>
        <begin position="1"/>
        <end position="21"/>
    </location>
</feature>
<evidence type="ECO:0000256" key="1">
    <source>
        <dbReference type="SAM" id="MobiDB-lite"/>
    </source>
</evidence>
<feature type="compositionally biased region" description="Basic and acidic residues" evidence="1">
    <location>
        <begin position="889"/>
        <end position="899"/>
    </location>
</feature>
<reference evidence="2" key="1">
    <citation type="submission" date="2022-08" db="EMBL/GenBank/DDBJ databases">
        <authorList>
            <person name="Giroux E."/>
            <person name="Giroux E."/>
        </authorList>
    </citation>
    <scope>NUCLEOTIDE SEQUENCE</scope>
    <source>
        <strain evidence="2">H1091258</strain>
    </source>
</reference>
<evidence type="ECO:0000313" key="2">
    <source>
        <dbReference type="EMBL" id="CAI0654531.1"/>
    </source>
</evidence>
<name>A0A9W4S7W1_9PEZI</name>
<comment type="caution">
    <text evidence="2">The sequence shown here is derived from an EMBL/GenBank/DDBJ whole genome shotgun (WGS) entry which is preliminary data.</text>
</comment>
<feature type="compositionally biased region" description="Polar residues" evidence="1">
    <location>
        <begin position="636"/>
        <end position="648"/>
    </location>
</feature>
<feature type="compositionally biased region" description="Low complexity" evidence="1">
    <location>
        <begin position="52"/>
        <end position="82"/>
    </location>
</feature>
<proteinExistence type="predicted"/>
<feature type="region of interest" description="Disordered" evidence="1">
    <location>
        <begin position="496"/>
        <end position="519"/>
    </location>
</feature>
<organism evidence="2 3">
    <name type="scientific">Colletotrichum noveboracense</name>
    <dbReference type="NCBI Taxonomy" id="2664923"/>
    <lineage>
        <taxon>Eukaryota</taxon>
        <taxon>Fungi</taxon>
        <taxon>Dikarya</taxon>
        <taxon>Ascomycota</taxon>
        <taxon>Pezizomycotina</taxon>
        <taxon>Sordariomycetes</taxon>
        <taxon>Hypocreomycetidae</taxon>
        <taxon>Glomerellales</taxon>
        <taxon>Glomerellaceae</taxon>
        <taxon>Colletotrichum</taxon>
        <taxon>Colletotrichum gloeosporioides species complex</taxon>
    </lineage>
</organism>
<feature type="compositionally biased region" description="Low complexity" evidence="1">
    <location>
        <begin position="606"/>
        <end position="617"/>
    </location>
</feature>
<feature type="compositionally biased region" description="Low complexity" evidence="1">
    <location>
        <begin position="836"/>
        <end position="850"/>
    </location>
</feature>